<evidence type="ECO:0000313" key="1">
    <source>
        <dbReference type="EMBL" id="KAK3760937.1"/>
    </source>
</evidence>
<evidence type="ECO:0000313" key="2">
    <source>
        <dbReference type="Proteomes" id="UP001283361"/>
    </source>
</evidence>
<protein>
    <submittedName>
        <fullName evidence="1">Uncharacterized protein</fullName>
    </submittedName>
</protein>
<dbReference type="AlphaFoldDB" id="A0AAE1D896"/>
<accession>A0AAE1D896</accession>
<organism evidence="1 2">
    <name type="scientific">Elysia crispata</name>
    <name type="common">lettuce slug</name>
    <dbReference type="NCBI Taxonomy" id="231223"/>
    <lineage>
        <taxon>Eukaryota</taxon>
        <taxon>Metazoa</taxon>
        <taxon>Spiralia</taxon>
        <taxon>Lophotrochozoa</taxon>
        <taxon>Mollusca</taxon>
        <taxon>Gastropoda</taxon>
        <taxon>Heterobranchia</taxon>
        <taxon>Euthyneura</taxon>
        <taxon>Panpulmonata</taxon>
        <taxon>Sacoglossa</taxon>
        <taxon>Placobranchoidea</taxon>
        <taxon>Plakobranchidae</taxon>
        <taxon>Elysia</taxon>
    </lineage>
</organism>
<comment type="caution">
    <text evidence="1">The sequence shown here is derived from an EMBL/GenBank/DDBJ whole genome shotgun (WGS) entry which is preliminary data.</text>
</comment>
<proteinExistence type="predicted"/>
<dbReference type="EMBL" id="JAWDGP010004927">
    <property type="protein sequence ID" value="KAK3760937.1"/>
    <property type="molecule type" value="Genomic_DNA"/>
</dbReference>
<name>A0AAE1D896_9GAST</name>
<reference evidence="1" key="1">
    <citation type="journal article" date="2023" name="G3 (Bethesda)">
        <title>A reference genome for the long-term kleptoplast-retaining sea slug Elysia crispata morphotype clarki.</title>
        <authorList>
            <person name="Eastman K.E."/>
            <person name="Pendleton A.L."/>
            <person name="Shaikh M.A."/>
            <person name="Suttiyut T."/>
            <person name="Ogas R."/>
            <person name="Tomko P."/>
            <person name="Gavelis G."/>
            <person name="Widhalm J.R."/>
            <person name="Wisecaver J.H."/>
        </authorList>
    </citation>
    <scope>NUCLEOTIDE SEQUENCE</scope>
    <source>
        <strain evidence="1">ECLA1</strain>
    </source>
</reference>
<sequence length="84" mass="9725">MIVALEKIQQSFPGRWLHGLKLGLNPEDLNNINLAQDNRRYYALDSWFLAVSRFHYISPVEESTCRSLSIASVEYIANIMVIQR</sequence>
<gene>
    <name evidence="1" type="ORF">RRG08_022345</name>
</gene>
<dbReference type="Proteomes" id="UP001283361">
    <property type="component" value="Unassembled WGS sequence"/>
</dbReference>
<keyword evidence="2" id="KW-1185">Reference proteome</keyword>